<evidence type="ECO:0000313" key="5">
    <source>
        <dbReference type="Proteomes" id="UP001500063"/>
    </source>
</evidence>
<name>A0ABN0WWH6_9ACTN</name>
<evidence type="ECO:0000256" key="1">
    <source>
        <dbReference type="SAM" id="MobiDB-lite"/>
    </source>
</evidence>
<dbReference type="PANTHER" id="PTHR22916:SF3">
    <property type="entry name" value="UDP-GLCNAC:BETAGAL BETA-1,3-N-ACETYLGLUCOSAMINYLTRANSFERASE-LIKE PROTEIN 1"/>
    <property type="match status" value="1"/>
</dbReference>
<gene>
    <name evidence="4" type="ORF">GCM10010319_25570</name>
</gene>
<evidence type="ECO:0000256" key="2">
    <source>
        <dbReference type="SAM" id="Phobius"/>
    </source>
</evidence>
<feature type="transmembrane region" description="Helical" evidence="2">
    <location>
        <begin position="516"/>
        <end position="539"/>
    </location>
</feature>
<evidence type="ECO:0000259" key="3">
    <source>
        <dbReference type="Pfam" id="PF00535"/>
    </source>
</evidence>
<dbReference type="PANTHER" id="PTHR22916">
    <property type="entry name" value="GLYCOSYLTRANSFERASE"/>
    <property type="match status" value="1"/>
</dbReference>
<dbReference type="EMBL" id="BAAABW010000014">
    <property type="protein sequence ID" value="GAA0347862.1"/>
    <property type="molecule type" value="Genomic_DNA"/>
</dbReference>
<protein>
    <recommendedName>
        <fullName evidence="3">Glycosyltransferase 2-like domain-containing protein</fullName>
    </recommendedName>
</protein>
<sequence>MAFVEADASESRKPPTAPQVGVIVIGFDDAAHIGDAVRSALAQGPAVAEVIAVDDASTDGTGRVLDALAAREPRLRVIHRAVNSGGCGAPRNDGVRAATAPYVMFLDSDDTLPDGAAQALLRAALRHRAPVAAGLCVRRELPQGRETRWQPGLYRRAGARAPEDRPALLHDTLCVNKLYSRAFLAEHAIAFPEGPFIYEDFVFTAQVLAAAPRIATVPDTVYVWHVRRDAAAPSISLDRERIANWQARVGAHRRSVDVFRDAGSKPLARAARVKFLDHDLRMYVRELPTRSPGYQHAWWRITRGYLAAYEEAELCAARAPARWIARVILASDAPRDLARLSQLAARPARLPPPYARHDGDPVWAPDLPAAPLDGLTDPAVVPLAQLPVTVDAELRPLRAELRLSVHDLHGRLAADPPRTIDVELRHRNGTAALRCGVPLTDGGPPWTVRLPLRLARLARLGIRDGAGASPQSWDIRVRPHLASGGSFRTSVRATGRALRRLALPSRRFGLLLARPYATAAGSLALRVAAGPLAVAVFAWRRLWRLRGLGSAPGPRSGAARRACSPDPPLPTTGAPPRTPKHAPRAVLKRRTG</sequence>
<dbReference type="InterPro" id="IPR001173">
    <property type="entry name" value="Glyco_trans_2-like"/>
</dbReference>
<organism evidence="4 5">
    <name type="scientific">Streptomyces blastmyceticus</name>
    <dbReference type="NCBI Taxonomy" id="68180"/>
    <lineage>
        <taxon>Bacteria</taxon>
        <taxon>Bacillati</taxon>
        <taxon>Actinomycetota</taxon>
        <taxon>Actinomycetes</taxon>
        <taxon>Kitasatosporales</taxon>
        <taxon>Streptomycetaceae</taxon>
        <taxon>Streptomyces</taxon>
    </lineage>
</organism>
<feature type="compositionally biased region" description="Low complexity" evidence="1">
    <location>
        <begin position="551"/>
        <end position="564"/>
    </location>
</feature>
<proteinExistence type="predicted"/>
<keyword evidence="2" id="KW-0472">Membrane</keyword>
<dbReference type="Gene3D" id="3.90.550.10">
    <property type="entry name" value="Spore Coat Polysaccharide Biosynthesis Protein SpsA, Chain A"/>
    <property type="match status" value="1"/>
</dbReference>
<evidence type="ECO:0000313" key="4">
    <source>
        <dbReference type="EMBL" id="GAA0347862.1"/>
    </source>
</evidence>
<accession>A0ABN0WWH6</accession>
<dbReference type="InterPro" id="IPR029044">
    <property type="entry name" value="Nucleotide-diphossugar_trans"/>
</dbReference>
<dbReference type="CDD" id="cd00761">
    <property type="entry name" value="Glyco_tranf_GTA_type"/>
    <property type="match status" value="1"/>
</dbReference>
<dbReference type="RefSeq" id="WP_425572882.1">
    <property type="nucleotide sequence ID" value="NZ_BAAABW010000014.1"/>
</dbReference>
<dbReference type="SUPFAM" id="SSF53448">
    <property type="entry name" value="Nucleotide-diphospho-sugar transferases"/>
    <property type="match status" value="1"/>
</dbReference>
<feature type="compositionally biased region" description="Basic residues" evidence="1">
    <location>
        <begin position="578"/>
        <end position="592"/>
    </location>
</feature>
<feature type="region of interest" description="Disordered" evidence="1">
    <location>
        <begin position="551"/>
        <end position="592"/>
    </location>
</feature>
<keyword evidence="2" id="KW-1133">Transmembrane helix</keyword>
<reference evidence="4 5" key="1">
    <citation type="journal article" date="2019" name="Int. J. Syst. Evol. Microbiol.">
        <title>The Global Catalogue of Microorganisms (GCM) 10K type strain sequencing project: providing services to taxonomists for standard genome sequencing and annotation.</title>
        <authorList>
            <consortium name="The Broad Institute Genomics Platform"/>
            <consortium name="The Broad Institute Genome Sequencing Center for Infectious Disease"/>
            <person name="Wu L."/>
            <person name="Ma J."/>
        </authorList>
    </citation>
    <scope>NUCLEOTIDE SEQUENCE [LARGE SCALE GENOMIC DNA]</scope>
    <source>
        <strain evidence="4 5">JCM 4565</strain>
    </source>
</reference>
<dbReference type="Pfam" id="PF00535">
    <property type="entry name" value="Glycos_transf_2"/>
    <property type="match status" value="1"/>
</dbReference>
<comment type="caution">
    <text evidence="4">The sequence shown here is derived from an EMBL/GenBank/DDBJ whole genome shotgun (WGS) entry which is preliminary data.</text>
</comment>
<keyword evidence="2" id="KW-0812">Transmembrane</keyword>
<feature type="domain" description="Glycosyltransferase 2-like" evidence="3">
    <location>
        <begin position="22"/>
        <end position="184"/>
    </location>
</feature>
<keyword evidence="5" id="KW-1185">Reference proteome</keyword>
<dbReference type="Proteomes" id="UP001500063">
    <property type="component" value="Unassembled WGS sequence"/>
</dbReference>